<comment type="catalytic activity">
    <reaction evidence="1 7">
        <text>(2R)-2-phosphoglycerate = (2R)-3-phosphoglycerate</text>
        <dbReference type="Rhea" id="RHEA:15901"/>
        <dbReference type="ChEBI" id="CHEBI:58272"/>
        <dbReference type="ChEBI" id="CHEBI:58289"/>
        <dbReference type="EC" id="5.4.2.12"/>
    </reaction>
</comment>
<protein>
    <recommendedName>
        <fullName evidence="7">2,3-bisphosphoglycerate-independent phosphoglycerate mutase</fullName>
        <shortName evidence="7">BPG-independent PGAM</shortName>
        <shortName evidence="7">Phosphoglyceromutase</shortName>
        <shortName evidence="7">aPGAM</shortName>
        <ecNumber evidence="7">5.4.2.12</ecNumber>
    </recommendedName>
</protein>
<dbReference type="STRING" id="1041930.Mtc_1636"/>
<dbReference type="PANTHER" id="PTHR31209">
    <property type="entry name" value="COFACTOR-INDEPENDENT PHOSPHOGLYCERATE MUTASE"/>
    <property type="match status" value="1"/>
</dbReference>
<evidence type="ECO:0000259" key="8">
    <source>
        <dbReference type="Pfam" id="PF01676"/>
    </source>
</evidence>
<comment type="similarity">
    <text evidence="4 7">Belongs to the BPG-independent phosphoglycerate mutase family. A-PGAM subfamily.</text>
</comment>
<dbReference type="UniPathway" id="UPA00109">
    <property type="reaction ID" value="UER00186"/>
</dbReference>
<dbReference type="PIRSF" id="PIRSF006392">
    <property type="entry name" value="IPGAM_arch"/>
    <property type="match status" value="1"/>
</dbReference>
<dbReference type="HAMAP" id="MF_01402_A">
    <property type="entry name" value="ApgM_A"/>
    <property type="match status" value="1"/>
</dbReference>
<dbReference type="InterPro" id="IPR023665">
    <property type="entry name" value="ApgAM_prokaryotes"/>
</dbReference>
<name>H8I7Y5_METCZ</name>
<evidence type="ECO:0000256" key="4">
    <source>
        <dbReference type="ARBA" id="ARBA00005524"/>
    </source>
</evidence>
<dbReference type="Pfam" id="PF01676">
    <property type="entry name" value="Metalloenzyme"/>
    <property type="match status" value="1"/>
</dbReference>
<dbReference type="SUPFAM" id="SSF53649">
    <property type="entry name" value="Alkaline phosphatase-like"/>
    <property type="match status" value="1"/>
</dbReference>
<evidence type="ECO:0000256" key="3">
    <source>
        <dbReference type="ARBA" id="ARBA00004798"/>
    </source>
</evidence>
<dbReference type="EC" id="5.4.2.12" evidence="7"/>
<evidence type="ECO:0000256" key="6">
    <source>
        <dbReference type="ARBA" id="ARBA00023235"/>
    </source>
</evidence>
<dbReference type="EMBL" id="CP003243">
    <property type="protein sequence ID" value="AFD00385.1"/>
    <property type="molecule type" value="Genomic_DNA"/>
</dbReference>
<dbReference type="HOGENOM" id="CLU_034906_2_0_2"/>
<keyword evidence="10" id="KW-1185">Reference proteome</keyword>
<proteinExistence type="inferred from homology"/>
<dbReference type="PANTHER" id="PTHR31209:SF0">
    <property type="entry name" value="METALLOENZYME DOMAIN-CONTAINING PROTEIN"/>
    <property type="match status" value="1"/>
</dbReference>
<dbReference type="InterPro" id="IPR004456">
    <property type="entry name" value="Pglycerate_mutase_ApgM"/>
</dbReference>
<dbReference type="NCBIfam" id="TIGR00306">
    <property type="entry name" value="apgM"/>
    <property type="match status" value="1"/>
</dbReference>
<evidence type="ECO:0000313" key="10">
    <source>
        <dbReference type="Proteomes" id="UP000005233"/>
    </source>
</evidence>
<comment type="function">
    <text evidence="2 7">Catalyzes the interconversion of 2-phosphoglycerate and 3-phosphoglycerate.</text>
</comment>
<dbReference type="GO" id="GO:0004619">
    <property type="term" value="F:phosphoglycerate mutase activity"/>
    <property type="evidence" value="ECO:0007669"/>
    <property type="project" value="UniProtKB-UniRule"/>
</dbReference>
<dbReference type="GO" id="GO:0006096">
    <property type="term" value="P:glycolytic process"/>
    <property type="evidence" value="ECO:0007669"/>
    <property type="project" value="UniProtKB-UniRule"/>
</dbReference>
<evidence type="ECO:0000256" key="5">
    <source>
        <dbReference type="ARBA" id="ARBA00023152"/>
    </source>
</evidence>
<dbReference type="InterPro" id="IPR017850">
    <property type="entry name" value="Alkaline_phosphatase_core_sf"/>
</dbReference>
<evidence type="ECO:0000256" key="1">
    <source>
        <dbReference type="ARBA" id="ARBA00000370"/>
    </source>
</evidence>
<comment type="pathway">
    <text evidence="3 7">Carbohydrate degradation; glycolysis; pyruvate from D-glyceraldehyde 3-phosphate: step 3/5.</text>
</comment>
<keyword evidence="5 7" id="KW-0324">Glycolysis</keyword>
<evidence type="ECO:0000313" key="9">
    <source>
        <dbReference type="EMBL" id="AFD00385.1"/>
    </source>
</evidence>
<dbReference type="Gene3D" id="3.30.70.2130">
    <property type="entry name" value="Metalloenzyme domain"/>
    <property type="match status" value="1"/>
</dbReference>
<sequence>MYACDIMSDVANKILLIVLDGASDRPVEGRTPLSEADKPNLDALAYGGINGIMDTVGPGIRPGSDTSHLAILGYDPYKYYTGRGPFEAAGVGIDVKGGDIAFRVNFATVENGVVIDRRAGRISDTDGLAKAINEEVKVPGIEVIFKRSTGHRGALVLRGRGLSAAISDTDPKKEGLPIKECHALDDTPEAKRTAEAVNSISRQVLSLLDGMPENLERKRQGLPPGNAILIRGAGEVPHIPPFQERYGLKGAVIAAAGLIIGIGKMCGLEHIPVGSMEVEASGSSARAKMKKALETLETHDFVLVNIKGADEAGHDGDFEKKKSFLEATDAAFKDVLKLKDVLVIVTVDHSTPVSIKDHSADPVPIMMHGPGIRIDDVASYNELVAYKGGLHRIRGMDVMPIALDLINRTKKFGA</sequence>
<evidence type="ECO:0000256" key="2">
    <source>
        <dbReference type="ARBA" id="ARBA00002315"/>
    </source>
</evidence>
<evidence type="ECO:0000256" key="7">
    <source>
        <dbReference type="HAMAP-Rule" id="MF_01402"/>
    </source>
</evidence>
<dbReference type="GO" id="GO:0046872">
    <property type="term" value="F:metal ion binding"/>
    <property type="evidence" value="ECO:0007669"/>
    <property type="project" value="InterPro"/>
</dbReference>
<accession>H8I7Y5</accession>
<dbReference type="CDD" id="cd16011">
    <property type="entry name" value="iPGM_like"/>
    <property type="match status" value="1"/>
</dbReference>
<dbReference type="Proteomes" id="UP000005233">
    <property type="component" value="Chromosome"/>
</dbReference>
<dbReference type="Pfam" id="PF10143">
    <property type="entry name" value="PhosphMutase"/>
    <property type="match status" value="1"/>
</dbReference>
<dbReference type="Gene3D" id="3.40.720.10">
    <property type="entry name" value="Alkaline Phosphatase, subunit A"/>
    <property type="match status" value="1"/>
</dbReference>
<organism evidence="9 10">
    <name type="scientific">Methanocella conradii (strain DSM 24694 / JCM 17849 / CGMCC 1.5162 / HZ254)</name>
    <dbReference type="NCBI Taxonomy" id="1041930"/>
    <lineage>
        <taxon>Archaea</taxon>
        <taxon>Methanobacteriati</taxon>
        <taxon>Methanobacteriota</taxon>
        <taxon>Stenosarchaea group</taxon>
        <taxon>Methanomicrobia</taxon>
        <taxon>Methanocellales</taxon>
        <taxon>Methanocellaceae</taxon>
        <taxon>Methanocella</taxon>
    </lineage>
</organism>
<dbReference type="InterPro" id="IPR006124">
    <property type="entry name" value="Metalloenzyme"/>
</dbReference>
<gene>
    <name evidence="9" type="primary">gpmA-2</name>
    <name evidence="7" type="synonym">apgM</name>
    <name evidence="9" type="ordered locus">Mtc_1636</name>
</gene>
<feature type="domain" description="Metalloenzyme" evidence="8">
    <location>
        <begin position="13"/>
        <end position="404"/>
    </location>
</feature>
<dbReference type="NCBIfam" id="NF003104">
    <property type="entry name" value="PRK04024.1"/>
    <property type="match status" value="1"/>
</dbReference>
<dbReference type="KEGG" id="mez:Mtc_1636"/>
<reference evidence="9 10" key="1">
    <citation type="journal article" date="2012" name="J. Bacteriol.">
        <title>Complete genome sequence of a thermophilic methanogen, Methanocella conradii HZ254, isolated from Chinese rice field soil.</title>
        <authorList>
            <person name="Lu Z."/>
            <person name="Lu Y."/>
        </authorList>
    </citation>
    <scope>NUCLEOTIDE SEQUENCE [LARGE SCALE GENOMIC DNA]</scope>
    <source>
        <strain evidence="10">DSM 24694 / JCM 17849 / CGMCC 1.5162 / HZ254</strain>
    </source>
</reference>
<dbReference type="AlphaFoldDB" id="H8I7Y5"/>
<keyword evidence="6 7" id="KW-0413">Isomerase</keyword>
<dbReference type="eggNOG" id="arCOG01696">
    <property type="taxonomic scope" value="Archaea"/>
</dbReference>
<dbReference type="InterPro" id="IPR042253">
    <property type="entry name" value="Pglycerate_mutase_ApgM_sf"/>
</dbReference>